<feature type="domain" description="HTH arsR-type" evidence="4">
    <location>
        <begin position="6"/>
        <end position="96"/>
    </location>
</feature>
<dbReference type="SMART" id="SM00418">
    <property type="entry name" value="HTH_ARSR"/>
    <property type="match status" value="1"/>
</dbReference>
<reference evidence="5 6" key="1">
    <citation type="submission" date="2016-10" db="EMBL/GenBank/DDBJ databases">
        <authorList>
            <person name="de Groot N.N."/>
        </authorList>
    </citation>
    <scope>NUCLEOTIDE SEQUENCE [LARGE SCALE GENOMIC DNA]</scope>
    <source>
        <strain evidence="5 6">DSM 22489</strain>
    </source>
</reference>
<dbReference type="Gene3D" id="1.10.10.10">
    <property type="entry name" value="Winged helix-like DNA-binding domain superfamily/Winged helix DNA-binding domain"/>
    <property type="match status" value="1"/>
</dbReference>
<dbReference type="CDD" id="cd00090">
    <property type="entry name" value="HTH_ARSR"/>
    <property type="match status" value="1"/>
</dbReference>
<dbReference type="InterPro" id="IPR036390">
    <property type="entry name" value="WH_DNA-bd_sf"/>
</dbReference>
<accession>A0A1H6BKB9</accession>
<sequence length="96" mass="10736">MPVAKKNRLTQEQFDAIARAVADPRRFAILKQIAAQPTMGCGSLEEHKTISPATISHHIKELTEAELVEVAREGRCAHLTLRRDVWDAYLSQLSSL</sequence>
<dbReference type="InterPro" id="IPR001845">
    <property type="entry name" value="HTH_ArsR_DNA-bd_dom"/>
</dbReference>
<name>A0A1H6BKB9_9BACT</name>
<dbReference type="SUPFAM" id="SSF46785">
    <property type="entry name" value="Winged helix' DNA-binding domain"/>
    <property type="match status" value="1"/>
</dbReference>
<evidence type="ECO:0000256" key="3">
    <source>
        <dbReference type="ARBA" id="ARBA00023163"/>
    </source>
</evidence>
<dbReference type="InterPro" id="IPR051081">
    <property type="entry name" value="HTH_MetalResp_TranReg"/>
</dbReference>
<dbReference type="InterPro" id="IPR036388">
    <property type="entry name" value="WH-like_DNA-bd_sf"/>
</dbReference>
<organism evidence="5 6">
    <name type="scientific">Bryocella elongata</name>
    <dbReference type="NCBI Taxonomy" id="863522"/>
    <lineage>
        <taxon>Bacteria</taxon>
        <taxon>Pseudomonadati</taxon>
        <taxon>Acidobacteriota</taxon>
        <taxon>Terriglobia</taxon>
        <taxon>Terriglobales</taxon>
        <taxon>Acidobacteriaceae</taxon>
        <taxon>Bryocella</taxon>
    </lineage>
</organism>
<evidence type="ECO:0000313" key="6">
    <source>
        <dbReference type="Proteomes" id="UP000236728"/>
    </source>
</evidence>
<dbReference type="GO" id="GO:0003700">
    <property type="term" value="F:DNA-binding transcription factor activity"/>
    <property type="evidence" value="ECO:0007669"/>
    <property type="project" value="InterPro"/>
</dbReference>
<evidence type="ECO:0000313" key="5">
    <source>
        <dbReference type="EMBL" id="SEG61133.1"/>
    </source>
</evidence>
<dbReference type="OrthoDB" id="9794330at2"/>
<dbReference type="RefSeq" id="WP_103934637.1">
    <property type="nucleotide sequence ID" value="NZ_FNVA01000007.1"/>
</dbReference>
<dbReference type="InterPro" id="IPR011991">
    <property type="entry name" value="ArsR-like_HTH"/>
</dbReference>
<dbReference type="PANTHER" id="PTHR33154">
    <property type="entry name" value="TRANSCRIPTIONAL REGULATOR, ARSR FAMILY"/>
    <property type="match status" value="1"/>
</dbReference>
<keyword evidence="1" id="KW-0805">Transcription regulation</keyword>
<dbReference type="AlphaFoldDB" id="A0A1H6BKB9"/>
<proteinExistence type="predicted"/>
<dbReference type="GO" id="GO:0003677">
    <property type="term" value="F:DNA binding"/>
    <property type="evidence" value="ECO:0007669"/>
    <property type="project" value="UniProtKB-KW"/>
</dbReference>
<dbReference type="PANTHER" id="PTHR33154:SF33">
    <property type="entry name" value="TRANSCRIPTIONAL REPRESSOR SDPR"/>
    <property type="match status" value="1"/>
</dbReference>
<evidence type="ECO:0000259" key="4">
    <source>
        <dbReference type="PROSITE" id="PS50987"/>
    </source>
</evidence>
<gene>
    <name evidence="5" type="ORF">SAMN05421819_3782</name>
</gene>
<protein>
    <submittedName>
        <fullName evidence="5">Transcriptional regulator, ArsR family</fullName>
    </submittedName>
</protein>
<evidence type="ECO:0000256" key="1">
    <source>
        <dbReference type="ARBA" id="ARBA00023015"/>
    </source>
</evidence>
<dbReference type="EMBL" id="FNVA01000007">
    <property type="protein sequence ID" value="SEG61133.1"/>
    <property type="molecule type" value="Genomic_DNA"/>
</dbReference>
<dbReference type="PROSITE" id="PS50987">
    <property type="entry name" value="HTH_ARSR_2"/>
    <property type="match status" value="1"/>
</dbReference>
<evidence type="ECO:0000256" key="2">
    <source>
        <dbReference type="ARBA" id="ARBA00023125"/>
    </source>
</evidence>
<keyword evidence="3" id="KW-0804">Transcription</keyword>
<keyword evidence="2" id="KW-0238">DNA-binding</keyword>
<dbReference type="Pfam" id="PF12840">
    <property type="entry name" value="HTH_20"/>
    <property type="match status" value="1"/>
</dbReference>
<dbReference type="PRINTS" id="PR00778">
    <property type="entry name" value="HTHARSR"/>
</dbReference>
<keyword evidence="6" id="KW-1185">Reference proteome</keyword>
<dbReference type="Proteomes" id="UP000236728">
    <property type="component" value="Unassembled WGS sequence"/>
</dbReference>